<name>A0A1I1MYC7_9GAMM</name>
<keyword evidence="3" id="KW-1185">Reference proteome</keyword>
<evidence type="ECO:0000313" key="2">
    <source>
        <dbReference type="EMBL" id="SFC90411.1"/>
    </source>
</evidence>
<evidence type="ECO:0000256" key="1">
    <source>
        <dbReference type="SAM" id="MobiDB-lite"/>
    </source>
</evidence>
<gene>
    <name evidence="2" type="ORF">SAMN05660831_00027</name>
</gene>
<accession>A0A1I1MYC7</accession>
<reference evidence="2 3" key="1">
    <citation type="submission" date="2016-10" db="EMBL/GenBank/DDBJ databases">
        <authorList>
            <person name="de Groot N.N."/>
        </authorList>
    </citation>
    <scope>NUCLEOTIDE SEQUENCE [LARGE SCALE GENOMIC DNA]</scope>
    <source>
        <strain evidence="2 3">HL3</strain>
    </source>
</reference>
<dbReference type="STRING" id="1123397.SAMN05660831_00027"/>
<dbReference type="AlphaFoldDB" id="A0A1I1MYC7"/>
<feature type="region of interest" description="Disordered" evidence="1">
    <location>
        <begin position="233"/>
        <end position="268"/>
    </location>
</feature>
<protein>
    <submittedName>
        <fullName evidence="2">Plasmid transfer operon protein</fullName>
    </submittedName>
</protein>
<dbReference type="EMBL" id="FOMJ01000001">
    <property type="protein sequence ID" value="SFC90411.1"/>
    <property type="molecule type" value="Genomic_DNA"/>
</dbReference>
<evidence type="ECO:0000313" key="3">
    <source>
        <dbReference type="Proteomes" id="UP000198611"/>
    </source>
</evidence>
<dbReference type="Pfam" id="PF13728">
    <property type="entry name" value="TraF"/>
    <property type="match status" value="1"/>
</dbReference>
<dbReference type="Proteomes" id="UP000198611">
    <property type="component" value="Unassembled WGS sequence"/>
</dbReference>
<sequence>MPKAEASDPEEVPMAERPFGTAWIKAEIEKATRAAIDNPTDENIERYILLNRMARAKGNRFAERVREFAAKDPTLDGIDMVEANAARQDRREYAQDQRAAVLKELSKDIGLFFVHEQGPFARLQSRTMERMKALYGTEVLEVSTAGAISRHLDFKRADFQAAFSLEGEGPWILAVHKPTEAVELIAAGPQAMSQMEKTFVYSASAHGWLDPERMRAALGMNDPIDPLLKHADRINRGAAPGATESSEDPVEALLNAREDQMDYPGSLQ</sequence>
<organism evidence="2 3">
    <name type="scientific">Thiohalospira halophila DSM 15071</name>
    <dbReference type="NCBI Taxonomy" id="1123397"/>
    <lineage>
        <taxon>Bacteria</taxon>
        <taxon>Pseudomonadati</taxon>
        <taxon>Pseudomonadota</taxon>
        <taxon>Gammaproteobacteria</taxon>
        <taxon>Thiohalospirales</taxon>
        <taxon>Thiohalospiraceae</taxon>
        <taxon>Thiohalospira</taxon>
    </lineage>
</organism>
<dbReference type="InterPro" id="IPR039555">
    <property type="entry name" value="TraF/TrbB"/>
</dbReference>
<proteinExistence type="predicted"/>